<dbReference type="InterPro" id="IPR006008">
    <property type="entry name" value="YciB"/>
</dbReference>
<keyword evidence="4 5" id="KW-0472">Membrane</keyword>
<protein>
    <recommendedName>
        <fullName evidence="5">Inner membrane-spanning protein YciB</fullName>
    </recommendedName>
</protein>
<sequence length="187" mass="21517">MAALLEFLPLLIFFVVYKMQDIFWATGALMAATLLQLLITYFMHKKIEKKQWIFFAMVVAFGALTLAFRDKTFIMWKPTAVYALFAIVLLGSLIMKKPIMEQMMGEVVSLPHAVWVRITAAWGLFFIGAAIANVYVAHHMSEDDWVNFKVFWMTGFSMGFMILTIAYLYRYLPQDEVKPADTAKDDN</sequence>
<evidence type="ECO:0000256" key="2">
    <source>
        <dbReference type="ARBA" id="ARBA00022692"/>
    </source>
</evidence>
<keyword evidence="1 5" id="KW-1003">Cell membrane</keyword>
<evidence type="ECO:0000313" key="7">
    <source>
        <dbReference type="Proteomes" id="UP001596364"/>
    </source>
</evidence>
<comment type="function">
    <text evidence="5">Plays a role in cell envelope biogenesis, maintenance of cell envelope integrity and membrane homeostasis.</text>
</comment>
<dbReference type="PANTHER" id="PTHR36917:SF1">
    <property type="entry name" value="INNER MEMBRANE-SPANNING PROTEIN YCIB"/>
    <property type="match status" value="1"/>
</dbReference>
<feature type="transmembrane region" description="Helical" evidence="5">
    <location>
        <begin position="150"/>
        <end position="169"/>
    </location>
</feature>
<feature type="transmembrane region" description="Helical" evidence="5">
    <location>
        <begin position="114"/>
        <end position="138"/>
    </location>
</feature>
<dbReference type="NCBIfam" id="TIGR00997">
    <property type="entry name" value="ispZ"/>
    <property type="match status" value="1"/>
</dbReference>
<evidence type="ECO:0000256" key="5">
    <source>
        <dbReference type="HAMAP-Rule" id="MF_00189"/>
    </source>
</evidence>
<feature type="transmembrane region" description="Helical" evidence="5">
    <location>
        <begin position="52"/>
        <end position="68"/>
    </location>
</feature>
<comment type="similarity">
    <text evidence="5">Belongs to the YciB family.</text>
</comment>
<dbReference type="Proteomes" id="UP001596364">
    <property type="component" value="Unassembled WGS sequence"/>
</dbReference>
<evidence type="ECO:0000256" key="3">
    <source>
        <dbReference type="ARBA" id="ARBA00022989"/>
    </source>
</evidence>
<dbReference type="HAMAP" id="MF_00189">
    <property type="entry name" value="YciB"/>
    <property type="match status" value="1"/>
</dbReference>
<name>A0ABW1XJK2_9ALTE</name>
<keyword evidence="2 5" id="KW-0812">Transmembrane</keyword>
<feature type="transmembrane region" description="Helical" evidence="5">
    <location>
        <begin position="74"/>
        <end position="94"/>
    </location>
</feature>
<organism evidence="6 7">
    <name type="scientific">Pseudobowmanella zhangzhouensis</name>
    <dbReference type="NCBI Taxonomy" id="1537679"/>
    <lineage>
        <taxon>Bacteria</taxon>
        <taxon>Pseudomonadati</taxon>
        <taxon>Pseudomonadota</taxon>
        <taxon>Gammaproteobacteria</taxon>
        <taxon>Alteromonadales</taxon>
        <taxon>Alteromonadaceae</taxon>
    </lineage>
</organism>
<feature type="transmembrane region" description="Helical" evidence="5">
    <location>
        <begin position="22"/>
        <end position="43"/>
    </location>
</feature>
<evidence type="ECO:0000313" key="6">
    <source>
        <dbReference type="EMBL" id="MFC6440392.1"/>
    </source>
</evidence>
<dbReference type="RefSeq" id="WP_131258193.1">
    <property type="nucleotide sequence ID" value="NZ_JBHSUS010000001.1"/>
</dbReference>
<reference evidence="7" key="1">
    <citation type="journal article" date="2019" name="Int. J. Syst. Evol. Microbiol.">
        <title>The Global Catalogue of Microorganisms (GCM) 10K type strain sequencing project: providing services to taxonomists for standard genome sequencing and annotation.</title>
        <authorList>
            <consortium name="The Broad Institute Genomics Platform"/>
            <consortium name="The Broad Institute Genome Sequencing Center for Infectious Disease"/>
            <person name="Wu L."/>
            <person name="Ma J."/>
        </authorList>
    </citation>
    <scope>NUCLEOTIDE SEQUENCE [LARGE SCALE GENOMIC DNA]</scope>
    <source>
        <strain evidence="7">CGMCC 1.16031</strain>
    </source>
</reference>
<dbReference type="PANTHER" id="PTHR36917">
    <property type="entry name" value="INTRACELLULAR SEPTATION PROTEIN A-RELATED"/>
    <property type="match status" value="1"/>
</dbReference>
<comment type="caution">
    <text evidence="6">The sequence shown here is derived from an EMBL/GenBank/DDBJ whole genome shotgun (WGS) entry which is preliminary data.</text>
</comment>
<dbReference type="EMBL" id="JBHSUS010000001">
    <property type="protein sequence ID" value="MFC6440392.1"/>
    <property type="molecule type" value="Genomic_DNA"/>
</dbReference>
<evidence type="ECO:0000256" key="4">
    <source>
        <dbReference type="ARBA" id="ARBA00023136"/>
    </source>
</evidence>
<keyword evidence="3 5" id="KW-1133">Transmembrane helix</keyword>
<proteinExistence type="inferred from homology"/>
<dbReference type="Pfam" id="PF04279">
    <property type="entry name" value="IspA"/>
    <property type="match status" value="1"/>
</dbReference>
<gene>
    <name evidence="5" type="primary">yciB</name>
    <name evidence="6" type="ORF">ACFP85_09555</name>
</gene>
<evidence type="ECO:0000256" key="1">
    <source>
        <dbReference type="ARBA" id="ARBA00022475"/>
    </source>
</evidence>
<accession>A0ABW1XJK2</accession>
<dbReference type="NCBIfam" id="NF001324">
    <property type="entry name" value="PRK00259.1-2"/>
    <property type="match status" value="1"/>
</dbReference>
<comment type="subcellular location">
    <subcellularLocation>
        <location evidence="5">Cell inner membrane</location>
        <topology evidence="5">Multi-pass membrane protein</topology>
    </subcellularLocation>
</comment>
<keyword evidence="7" id="KW-1185">Reference proteome</keyword>
<keyword evidence="5" id="KW-0997">Cell inner membrane</keyword>